<protein>
    <submittedName>
        <fullName evidence="5">GbsR/MarR family transcriptional regulator</fullName>
    </submittedName>
</protein>
<comment type="caution">
    <text evidence="5">The sequence shown here is derived from an EMBL/GenBank/DDBJ whole genome shotgun (WGS) entry which is preliminary data.</text>
</comment>
<evidence type="ECO:0000256" key="1">
    <source>
        <dbReference type="ARBA" id="ARBA00023015"/>
    </source>
</evidence>
<dbReference type="InterPro" id="IPR036388">
    <property type="entry name" value="WH-like_DNA-bd_sf"/>
</dbReference>
<evidence type="ECO:0000259" key="4">
    <source>
        <dbReference type="Pfam" id="PF12802"/>
    </source>
</evidence>
<evidence type="ECO:0000256" key="2">
    <source>
        <dbReference type="ARBA" id="ARBA00023125"/>
    </source>
</evidence>
<dbReference type="SUPFAM" id="SSF46785">
    <property type="entry name" value="Winged helix' DNA-binding domain"/>
    <property type="match status" value="1"/>
</dbReference>
<keyword evidence="2" id="KW-0238">DNA-binding</keyword>
<evidence type="ECO:0000313" key="5">
    <source>
        <dbReference type="EMBL" id="MFC5750168.1"/>
    </source>
</evidence>
<keyword evidence="6" id="KW-1185">Reference proteome</keyword>
<dbReference type="InterPro" id="IPR036390">
    <property type="entry name" value="WH_DNA-bd_sf"/>
</dbReference>
<organism evidence="5 6">
    <name type="scientific">Actinomadura rugatobispora</name>
    <dbReference type="NCBI Taxonomy" id="1994"/>
    <lineage>
        <taxon>Bacteria</taxon>
        <taxon>Bacillati</taxon>
        <taxon>Actinomycetota</taxon>
        <taxon>Actinomycetes</taxon>
        <taxon>Streptosporangiales</taxon>
        <taxon>Thermomonosporaceae</taxon>
        <taxon>Actinomadura</taxon>
    </lineage>
</organism>
<dbReference type="InterPro" id="IPR052362">
    <property type="entry name" value="HTH-GbsR_regulator"/>
</dbReference>
<sequence>MSSEDFVEEAGLYFERLGLSRTAGRVMGVLLLSDDDGMDLPELREELGAAKSSISVAVGRLAQAGLVERFRRPGARRDRYRLTRDVFGRAFRSKMAEFQRFQELAEHGLAVVGDDPRRRERLENMRDMYAFMAEGFPRLLAEWERTRQAPSHRP</sequence>
<proteinExistence type="predicted"/>
<dbReference type="RefSeq" id="WP_378285903.1">
    <property type="nucleotide sequence ID" value="NZ_JBHSON010000050.1"/>
</dbReference>
<name>A0ABW1A6K4_9ACTN</name>
<evidence type="ECO:0000313" key="6">
    <source>
        <dbReference type="Proteomes" id="UP001596074"/>
    </source>
</evidence>
<keyword evidence="3" id="KW-0804">Transcription</keyword>
<dbReference type="Gene3D" id="1.10.10.10">
    <property type="entry name" value="Winged helix-like DNA-binding domain superfamily/Winged helix DNA-binding domain"/>
    <property type="match status" value="1"/>
</dbReference>
<dbReference type="InterPro" id="IPR000835">
    <property type="entry name" value="HTH_MarR-typ"/>
</dbReference>
<dbReference type="Gene3D" id="1.10.287.160">
    <property type="entry name" value="HR1 repeat"/>
    <property type="match status" value="1"/>
</dbReference>
<accession>A0ABW1A6K4</accession>
<dbReference type="PANTHER" id="PTHR38465:SF2">
    <property type="entry name" value="HTH-TYPE TRANSCRIPTIONAL REGULATOR MMPR5"/>
    <property type="match status" value="1"/>
</dbReference>
<dbReference type="Proteomes" id="UP001596074">
    <property type="component" value="Unassembled WGS sequence"/>
</dbReference>
<gene>
    <name evidence="5" type="ORF">ACFPZN_31475</name>
</gene>
<dbReference type="PANTHER" id="PTHR38465">
    <property type="entry name" value="HTH-TYPE TRANSCRIPTIONAL REGULATOR MJ1563-RELATED"/>
    <property type="match status" value="1"/>
</dbReference>
<dbReference type="EMBL" id="JBHSON010000050">
    <property type="protein sequence ID" value="MFC5750168.1"/>
    <property type="molecule type" value="Genomic_DNA"/>
</dbReference>
<evidence type="ECO:0000256" key="3">
    <source>
        <dbReference type="ARBA" id="ARBA00023163"/>
    </source>
</evidence>
<reference evidence="6" key="1">
    <citation type="journal article" date="2019" name="Int. J. Syst. Evol. Microbiol.">
        <title>The Global Catalogue of Microorganisms (GCM) 10K type strain sequencing project: providing services to taxonomists for standard genome sequencing and annotation.</title>
        <authorList>
            <consortium name="The Broad Institute Genomics Platform"/>
            <consortium name="The Broad Institute Genome Sequencing Center for Infectious Disease"/>
            <person name="Wu L."/>
            <person name="Ma J."/>
        </authorList>
    </citation>
    <scope>NUCLEOTIDE SEQUENCE [LARGE SCALE GENOMIC DNA]</scope>
    <source>
        <strain evidence="6">KCTC 42087</strain>
    </source>
</reference>
<feature type="domain" description="HTH marR-type" evidence="4">
    <location>
        <begin position="17"/>
        <end position="77"/>
    </location>
</feature>
<keyword evidence="1" id="KW-0805">Transcription regulation</keyword>
<dbReference type="Pfam" id="PF12802">
    <property type="entry name" value="MarR_2"/>
    <property type="match status" value="1"/>
</dbReference>